<accession>A0A8J7PFP0</accession>
<evidence type="ECO:0000256" key="4">
    <source>
        <dbReference type="SAM" id="MobiDB-lite"/>
    </source>
</evidence>
<evidence type="ECO:0000256" key="3">
    <source>
        <dbReference type="PROSITE-ProRule" id="PRU00339"/>
    </source>
</evidence>
<feature type="repeat" description="TPR" evidence="3">
    <location>
        <begin position="202"/>
        <end position="235"/>
    </location>
</feature>
<dbReference type="AlphaFoldDB" id="A0A8J7PFP0"/>
<dbReference type="Pfam" id="PF13432">
    <property type="entry name" value="TPR_16"/>
    <property type="match status" value="2"/>
</dbReference>
<evidence type="ECO:0000256" key="2">
    <source>
        <dbReference type="ARBA" id="ARBA00022803"/>
    </source>
</evidence>
<sequence>MSRIFISLTALLALGLIGLPALAQSGASEQSERKSNSRSSKGASEPKDLTELKDLNKNQFKANKLKEAKRILLSNANPQLARALADEVLRVYPNDIDAREMRGISNLKSRKFEEANHDFELTLKNPDKLDKNKRAMLLMLKGTASMDLCEANQAVQELTEALSIKPIDAAYFNRATCNVQTFNYEAAIKDYTFLINHERKRPRVDFMRGRVHYLLGNYDRAIQDFTSGIKMTPSNASLLYLARGRAFQAKGMDKEALQDFNKGFLQSDDFAENHFMFSIDQTLSDTGSSAANRLTQSDNNYEEALKLKESGKLKEALLYLDRSIAQDPQRNAARILKGNILLQLNRPAEALHMFDIAWTINNLDLEAVTGRSKANLALGKPNRALADIGKLIWANPDDATLYYQKGLLLEKLNKKIEARQAFEKAITLSEKNKKLALAGGKRAIGTKLSTKEESLVKARLEVIK</sequence>
<proteinExistence type="predicted"/>
<dbReference type="PROSITE" id="PS50005">
    <property type="entry name" value="TPR"/>
    <property type="match status" value="2"/>
</dbReference>
<feature type="repeat" description="TPR" evidence="3">
    <location>
        <begin position="399"/>
        <end position="432"/>
    </location>
</feature>
<dbReference type="InterPro" id="IPR011990">
    <property type="entry name" value="TPR-like_helical_dom_sf"/>
</dbReference>
<evidence type="ECO:0000313" key="6">
    <source>
        <dbReference type="EMBL" id="MBN8659130.1"/>
    </source>
</evidence>
<dbReference type="PANTHER" id="PTHR44858:SF1">
    <property type="entry name" value="UDP-N-ACETYLGLUCOSAMINE--PEPTIDE N-ACETYLGLUCOSAMINYLTRANSFERASE SPINDLY-RELATED"/>
    <property type="match status" value="1"/>
</dbReference>
<dbReference type="InterPro" id="IPR050498">
    <property type="entry name" value="Ycf3"/>
</dbReference>
<gene>
    <name evidence="6" type="ORF">J0M35_02125</name>
</gene>
<evidence type="ECO:0000313" key="7">
    <source>
        <dbReference type="Proteomes" id="UP000664277"/>
    </source>
</evidence>
<keyword evidence="1" id="KW-0677">Repeat</keyword>
<comment type="caution">
    <text evidence="6">The sequence shown here is derived from an EMBL/GenBank/DDBJ whole genome shotgun (WGS) entry which is preliminary data.</text>
</comment>
<dbReference type="Pfam" id="PF13181">
    <property type="entry name" value="TPR_8"/>
    <property type="match status" value="1"/>
</dbReference>
<evidence type="ECO:0000256" key="1">
    <source>
        <dbReference type="ARBA" id="ARBA00022737"/>
    </source>
</evidence>
<dbReference type="PANTHER" id="PTHR44858">
    <property type="entry name" value="TETRATRICOPEPTIDE REPEAT PROTEIN 6"/>
    <property type="match status" value="1"/>
</dbReference>
<keyword evidence="2 3" id="KW-0802">TPR repeat</keyword>
<evidence type="ECO:0000256" key="5">
    <source>
        <dbReference type="SAM" id="SignalP"/>
    </source>
</evidence>
<protein>
    <submittedName>
        <fullName evidence="6">Tetratricopeptide repeat protein</fullName>
    </submittedName>
</protein>
<dbReference type="EMBL" id="JAFLCK010000002">
    <property type="protein sequence ID" value="MBN8659130.1"/>
    <property type="molecule type" value="Genomic_DNA"/>
</dbReference>
<keyword evidence="5" id="KW-0732">Signal</keyword>
<dbReference type="InterPro" id="IPR019734">
    <property type="entry name" value="TPR_rpt"/>
</dbReference>
<feature type="region of interest" description="Disordered" evidence="4">
    <location>
        <begin position="25"/>
        <end position="51"/>
    </location>
</feature>
<dbReference type="Proteomes" id="UP000664277">
    <property type="component" value="Unassembled WGS sequence"/>
</dbReference>
<feature type="chain" id="PRO_5035270610" evidence="5">
    <location>
        <begin position="24"/>
        <end position="464"/>
    </location>
</feature>
<reference evidence="6" key="1">
    <citation type="submission" date="2021-02" db="EMBL/GenBank/DDBJ databases">
        <title>Genome-Resolved Metagenomics of a Microbial Community Performing Photosynthetic Biological Nutrient Removal.</title>
        <authorList>
            <person name="Mcdaniel E.A."/>
        </authorList>
    </citation>
    <scope>NUCLEOTIDE SEQUENCE</scope>
    <source>
        <strain evidence="6">UWPOB_OBS1</strain>
    </source>
</reference>
<organism evidence="6 7">
    <name type="scientific">Candidatus Obscuribacter phosphatis</name>
    <dbReference type="NCBI Taxonomy" id="1906157"/>
    <lineage>
        <taxon>Bacteria</taxon>
        <taxon>Bacillati</taxon>
        <taxon>Candidatus Melainabacteria</taxon>
        <taxon>Candidatus Obscuribacterales</taxon>
        <taxon>Candidatus Obscuribacteraceae</taxon>
        <taxon>Candidatus Obscuribacter</taxon>
    </lineage>
</organism>
<feature type="signal peptide" evidence="5">
    <location>
        <begin position="1"/>
        <end position="23"/>
    </location>
</feature>
<name>A0A8J7PFP0_9BACT</name>
<dbReference type="Gene3D" id="1.25.40.10">
    <property type="entry name" value="Tetratricopeptide repeat domain"/>
    <property type="match status" value="4"/>
</dbReference>
<dbReference type="SMART" id="SM00028">
    <property type="entry name" value="TPR"/>
    <property type="match status" value="7"/>
</dbReference>
<dbReference type="SUPFAM" id="SSF48452">
    <property type="entry name" value="TPR-like"/>
    <property type="match status" value="3"/>
</dbReference>